<reference key="1">
    <citation type="submission" date="2010-11" db="EMBL/GenBank/DDBJ databases">
        <title>The complete genome of Paludibacter propionicigenes DSM 17365.</title>
        <authorList>
            <consortium name="US DOE Joint Genome Institute (JGI-PGF)"/>
            <person name="Lucas S."/>
            <person name="Copeland A."/>
            <person name="Lapidus A."/>
            <person name="Bruce D."/>
            <person name="Goodwin L."/>
            <person name="Pitluck S."/>
            <person name="Kyrpides N."/>
            <person name="Mavromatis K."/>
            <person name="Ivanova N."/>
            <person name="Munk A.C."/>
            <person name="Brettin T."/>
            <person name="Detter J.C."/>
            <person name="Han C."/>
            <person name="Tapia R."/>
            <person name="Land M."/>
            <person name="Hauser L."/>
            <person name="Markowitz V."/>
            <person name="Cheng J.-F."/>
            <person name="Hugenholtz P."/>
            <person name="Woyke T."/>
            <person name="Wu D."/>
            <person name="Gronow S."/>
            <person name="Wellnitz S."/>
            <person name="Brambilla E."/>
            <person name="Klenk H.-P."/>
            <person name="Eisen J.A."/>
        </authorList>
    </citation>
    <scope>NUCLEOTIDE SEQUENCE</scope>
    <source>
        <strain>WB4</strain>
    </source>
</reference>
<dbReference type="EMBL" id="CP002345">
    <property type="protein sequence ID" value="ADQ79360.1"/>
    <property type="molecule type" value="Genomic_DNA"/>
</dbReference>
<protein>
    <recommendedName>
        <fullName evidence="3">CHP02436-containing protein</fullName>
    </recommendedName>
</protein>
<evidence type="ECO:0008006" key="3">
    <source>
        <dbReference type="Google" id="ProtNLM"/>
    </source>
</evidence>
<dbReference type="PANTHER" id="PTHR38471">
    <property type="entry name" value="FOUR HELIX BUNDLE PROTEIN"/>
    <property type="match status" value="1"/>
</dbReference>
<evidence type="ECO:0000313" key="1">
    <source>
        <dbReference type="EMBL" id="ADQ79360.1"/>
    </source>
</evidence>
<name>E4T3R6_PALPW</name>
<evidence type="ECO:0000313" key="2">
    <source>
        <dbReference type="Proteomes" id="UP000008718"/>
    </source>
</evidence>
<dbReference type="Proteomes" id="UP000008718">
    <property type="component" value="Chromosome"/>
</dbReference>
<proteinExistence type="predicted"/>
<dbReference type="PANTHER" id="PTHR38471:SF2">
    <property type="entry name" value="FOUR HELIX BUNDLE PROTEIN"/>
    <property type="match status" value="1"/>
</dbReference>
<organism evidence="1 2">
    <name type="scientific">Paludibacter propionicigenes (strain DSM 17365 / JCM 13257 / WB4)</name>
    <dbReference type="NCBI Taxonomy" id="694427"/>
    <lineage>
        <taxon>Bacteria</taxon>
        <taxon>Pseudomonadati</taxon>
        <taxon>Bacteroidota</taxon>
        <taxon>Bacteroidia</taxon>
        <taxon>Bacteroidales</taxon>
        <taxon>Paludibacteraceae</taxon>
        <taxon>Paludibacter</taxon>
    </lineage>
</organism>
<sequence>MSENLDYNEKYRLRTKRFAVAIILFYSKHCKQTEELRVIGKQLLRSGTSVAANFRAVTRGRSHAERFSKMCIVVEEIDETQFWLELIEEADMLDKSTFGDIKKETDELVKIFSASKANMKK</sequence>
<dbReference type="InterPro" id="IPR036583">
    <property type="entry name" value="23S_rRNA_IVS_sf"/>
</dbReference>
<keyword evidence="2" id="KW-1185">Reference proteome</keyword>
<dbReference type="eggNOG" id="ENOG5032RWC">
    <property type="taxonomic scope" value="Bacteria"/>
</dbReference>
<dbReference type="RefSeq" id="WP_013444729.1">
    <property type="nucleotide sequence ID" value="NC_014734.1"/>
</dbReference>
<dbReference type="SUPFAM" id="SSF158446">
    <property type="entry name" value="IVS-encoded protein-like"/>
    <property type="match status" value="1"/>
</dbReference>
<dbReference type="PIRSF" id="PIRSF035652">
    <property type="entry name" value="CHP02436"/>
    <property type="match status" value="1"/>
</dbReference>
<dbReference type="KEGG" id="ppn:Palpr_1213"/>
<dbReference type="AlphaFoldDB" id="E4T3R6"/>
<gene>
    <name evidence="1" type="ordered locus">Palpr_1213</name>
</gene>
<dbReference type="STRING" id="694427.Palpr_1213"/>
<reference evidence="1 2" key="2">
    <citation type="journal article" date="2011" name="Stand. Genomic Sci.">
        <title>Complete genome sequence of Paludibacter propionicigenes type strain (WB4).</title>
        <authorList>
            <person name="Gronow S."/>
            <person name="Munk C."/>
            <person name="Lapidus A."/>
            <person name="Nolan M."/>
            <person name="Lucas S."/>
            <person name="Hammon N."/>
            <person name="Deshpande S."/>
            <person name="Cheng J.F."/>
            <person name="Tapia R."/>
            <person name="Han C."/>
            <person name="Goodwin L."/>
            <person name="Pitluck S."/>
            <person name="Liolios K."/>
            <person name="Ivanova N."/>
            <person name="Mavromatis K."/>
            <person name="Mikhailova N."/>
            <person name="Pati A."/>
            <person name="Chen A."/>
            <person name="Palaniappan K."/>
            <person name="Land M."/>
            <person name="Hauser L."/>
            <person name="Chang Y.J."/>
            <person name="Jeffries C.D."/>
            <person name="Brambilla E."/>
            <person name="Rohde M."/>
            <person name="Goker M."/>
            <person name="Detter J.C."/>
            <person name="Woyke T."/>
            <person name="Bristow J."/>
            <person name="Eisen J.A."/>
            <person name="Markowitz V."/>
            <person name="Hugenholtz P."/>
            <person name="Kyrpides N.C."/>
            <person name="Klenk H.P."/>
        </authorList>
    </citation>
    <scope>NUCLEOTIDE SEQUENCE [LARGE SCALE GENOMIC DNA]</scope>
    <source>
        <strain evidence="2">DSM 17365 / JCM 13257 / WB4</strain>
    </source>
</reference>
<dbReference type="Pfam" id="PF05635">
    <property type="entry name" value="23S_rRNA_IVP"/>
    <property type="match status" value="1"/>
</dbReference>
<dbReference type="InterPro" id="IPR012657">
    <property type="entry name" value="23S_rRNA-intervening_sequence"/>
</dbReference>
<dbReference type="OrthoDB" id="285993at2"/>
<dbReference type="HOGENOM" id="CLU_129874_2_2_10"/>
<dbReference type="Gene3D" id="1.20.1440.60">
    <property type="entry name" value="23S rRNA-intervening sequence"/>
    <property type="match status" value="1"/>
</dbReference>
<accession>E4T3R6</accession>
<dbReference type="NCBIfam" id="TIGR02436">
    <property type="entry name" value="four helix bundle protein"/>
    <property type="match status" value="1"/>
</dbReference>